<evidence type="ECO:0000313" key="1">
    <source>
        <dbReference type="EMBL" id="EGD98353.1"/>
    </source>
</evidence>
<keyword evidence="2" id="KW-1185">Reference proteome</keyword>
<dbReference type="EMBL" id="GG698510">
    <property type="protein sequence ID" value="EGD98353.1"/>
    <property type="molecule type" value="Genomic_DNA"/>
</dbReference>
<organism evidence="1 2">
    <name type="scientific">Trichophyton tonsurans (strain CBS 112818)</name>
    <name type="common">Scalp ringworm fungus</name>
    <dbReference type="NCBI Taxonomy" id="647933"/>
    <lineage>
        <taxon>Eukaryota</taxon>
        <taxon>Fungi</taxon>
        <taxon>Dikarya</taxon>
        <taxon>Ascomycota</taxon>
        <taxon>Pezizomycotina</taxon>
        <taxon>Eurotiomycetes</taxon>
        <taxon>Eurotiomycetidae</taxon>
        <taxon>Onygenales</taxon>
        <taxon>Arthrodermataceae</taxon>
        <taxon>Trichophyton</taxon>
    </lineage>
</organism>
<gene>
    <name evidence="1" type="ORF">TESG_05733</name>
</gene>
<accession>F2S454</accession>
<evidence type="ECO:0000313" key="2">
    <source>
        <dbReference type="Proteomes" id="UP000009172"/>
    </source>
</evidence>
<dbReference type="HOGENOM" id="CLU_794478_0_0_1"/>
<protein>
    <submittedName>
        <fullName evidence="1">Uncharacterized protein</fullName>
    </submittedName>
</protein>
<dbReference type="OrthoDB" id="412402at2759"/>
<dbReference type="Proteomes" id="UP000009172">
    <property type="component" value="Unassembled WGS sequence"/>
</dbReference>
<dbReference type="PANTHER" id="PTHR36847:SF1">
    <property type="entry name" value="AMIDOLIGASE ENZYME"/>
    <property type="match status" value="1"/>
</dbReference>
<name>F2S454_TRIT1</name>
<dbReference type="PANTHER" id="PTHR36847">
    <property type="entry name" value="AMIDOLIGASE ENZYME"/>
    <property type="match status" value="1"/>
</dbReference>
<reference evidence="2" key="1">
    <citation type="journal article" date="2012" name="MBio">
        <title>Comparative genome analysis of Trichophyton rubrum and related dermatophytes reveals candidate genes involved in infection.</title>
        <authorList>
            <person name="Martinez D.A."/>
            <person name="Oliver B.G."/>
            <person name="Graeser Y."/>
            <person name="Goldberg J.M."/>
            <person name="Li W."/>
            <person name="Martinez-Rossi N.M."/>
            <person name="Monod M."/>
            <person name="Shelest E."/>
            <person name="Barton R.C."/>
            <person name="Birch E."/>
            <person name="Brakhage A.A."/>
            <person name="Chen Z."/>
            <person name="Gurr S.J."/>
            <person name="Heiman D."/>
            <person name="Heitman J."/>
            <person name="Kosti I."/>
            <person name="Rossi A."/>
            <person name="Saif S."/>
            <person name="Samalova M."/>
            <person name="Saunders C.W."/>
            <person name="Shea T."/>
            <person name="Summerbell R.C."/>
            <person name="Xu J."/>
            <person name="Young S."/>
            <person name="Zeng Q."/>
            <person name="Birren B.W."/>
            <person name="Cuomo C.A."/>
            <person name="White T.C."/>
        </authorList>
    </citation>
    <scope>NUCLEOTIDE SEQUENCE [LARGE SCALE GENOMIC DNA]</scope>
    <source>
        <strain evidence="2">CBS 112818</strain>
    </source>
</reference>
<proteinExistence type="predicted"/>
<dbReference type="AlphaFoldDB" id="F2S454"/>
<sequence length="395" mass="44911">MDSRIPDVKESAVHWRKDLQKRVAFAVRYPEIMARFRNSLPNEVRTLYTFSVEVEFIIKFKIADFITTINTGSFHHSAEWKLLRAVYEHIVNEMQSNGFLVNTYLQNHNDASYWTVKPATSIATEEFDMAEDEWGGCPVRLVAPVMTYGSPSFDLINNVLIFLNQQFDIVVNASCSLNVHVGNVAADKDEAAGGKELQSLGFSLTTVENLLSFIWLFQLQLQEIHPPSRICESICLSPCTLLSHLHIRVVKESIQSCTSMQQLYRLWDGAVAFHNDSGKLAYSIKDMAIHASLNGELLDSGNRTVQFGQHQSTMDISEIYHWVMLVGHLVRLADTCRPWCRPLGLAVGRGRTRPFKTSEYATTRLLIEIGAVEHADFYSARLYQHDNTDYIYYCG</sequence>